<dbReference type="InterPro" id="IPR011075">
    <property type="entry name" value="TetR_C"/>
</dbReference>
<evidence type="ECO:0000256" key="2">
    <source>
        <dbReference type="ARBA" id="ARBA00023015"/>
    </source>
</evidence>
<dbReference type="AlphaFoldDB" id="A0A158F2C5"/>
<keyword evidence="3 5" id="KW-0238">DNA-binding</keyword>
<name>A0A158F2C5_9BURK</name>
<proteinExistence type="predicted"/>
<keyword evidence="1" id="KW-0678">Repressor</keyword>
<keyword evidence="4" id="KW-0804">Transcription</keyword>
<dbReference type="InterPro" id="IPR009057">
    <property type="entry name" value="Homeodomain-like_sf"/>
</dbReference>
<reference evidence="7" key="1">
    <citation type="submission" date="2016-01" db="EMBL/GenBank/DDBJ databases">
        <authorList>
            <person name="Peeters C."/>
        </authorList>
    </citation>
    <scope>NUCLEOTIDE SEQUENCE [LARGE SCALE GENOMIC DNA]</scope>
    <source>
        <strain evidence="7">LMG 22937</strain>
    </source>
</reference>
<dbReference type="PROSITE" id="PS50977">
    <property type="entry name" value="HTH_TETR_2"/>
    <property type="match status" value="1"/>
</dbReference>
<evidence type="ECO:0000256" key="5">
    <source>
        <dbReference type="PROSITE-ProRule" id="PRU00335"/>
    </source>
</evidence>
<comment type="caution">
    <text evidence="7">The sequence shown here is derived from an EMBL/GenBank/DDBJ whole genome shotgun (WGS) entry which is preliminary data.</text>
</comment>
<evidence type="ECO:0000259" key="6">
    <source>
        <dbReference type="PROSITE" id="PS50977"/>
    </source>
</evidence>
<evidence type="ECO:0000256" key="4">
    <source>
        <dbReference type="ARBA" id="ARBA00023163"/>
    </source>
</evidence>
<feature type="domain" description="HTH tetR-type" evidence="6">
    <location>
        <begin position="18"/>
        <end position="78"/>
    </location>
</feature>
<dbReference type="Pfam" id="PF00440">
    <property type="entry name" value="TetR_N"/>
    <property type="match status" value="1"/>
</dbReference>
<organism evidence="7 8">
    <name type="scientific">Caballeronia terrestris</name>
    <dbReference type="NCBI Taxonomy" id="1226301"/>
    <lineage>
        <taxon>Bacteria</taxon>
        <taxon>Pseudomonadati</taxon>
        <taxon>Pseudomonadota</taxon>
        <taxon>Betaproteobacteria</taxon>
        <taxon>Burkholderiales</taxon>
        <taxon>Burkholderiaceae</taxon>
        <taxon>Caballeronia</taxon>
    </lineage>
</organism>
<dbReference type="EMBL" id="FCOL02000001">
    <property type="protein sequence ID" value="SAL13984.1"/>
    <property type="molecule type" value="Genomic_DNA"/>
</dbReference>
<sequence length="211" mass="23097">MSSVDEEAVRRPRGRPRAFDREAALRRAMELFWAKGYDHCSMSDLVDAMGINSPSIYAAFGSKESLFREALALYGKSEGATAQDALQELVSGREAIKTMLRRNVELFTCSGKPRGCMLILGALNIGAEHEELHVMLKKRRQAIAALVRKRLSKAAEDGELPSSADISVLTALCMTMLSGLSMQAHDCVPRAVLFSAIDMFVASLPFIDTTP</sequence>
<dbReference type="PROSITE" id="PS01081">
    <property type="entry name" value="HTH_TETR_1"/>
    <property type="match status" value="1"/>
</dbReference>
<gene>
    <name evidence="7" type="ORF">AWB67_00284</name>
</gene>
<dbReference type="InterPro" id="IPR036271">
    <property type="entry name" value="Tet_transcr_reg_TetR-rel_C_sf"/>
</dbReference>
<evidence type="ECO:0000256" key="1">
    <source>
        <dbReference type="ARBA" id="ARBA00022491"/>
    </source>
</evidence>
<dbReference type="Pfam" id="PF16925">
    <property type="entry name" value="TetR_C_13"/>
    <property type="match status" value="1"/>
</dbReference>
<dbReference type="Gene3D" id="1.10.357.10">
    <property type="entry name" value="Tetracycline Repressor, domain 2"/>
    <property type="match status" value="1"/>
</dbReference>
<dbReference type="PANTHER" id="PTHR47506">
    <property type="entry name" value="TRANSCRIPTIONAL REGULATORY PROTEIN"/>
    <property type="match status" value="1"/>
</dbReference>
<dbReference type="SUPFAM" id="SSF46689">
    <property type="entry name" value="Homeodomain-like"/>
    <property type="match status" value="1"/>
</dbReference>
<keyword evidence="2" id="KW-0805">Transcription regulation</keyword>
<dbReference type="PANTHER" id="PTHR47506:SF1">
    <property type="entry name" value="HTH-TYPE TRANSCRIPTIONAL REGULATOR YJDC"/>
    <property type="match status" value="1"/>
</dbReference>
<dbReference type="PRINTS" id="PR00455">
    <property type="entry name" value="HTHTETR"/>
</dbReference>
<dbReference type="SUPFAM" id="SSF48498">
    <property type="entry name" value="Tetracyclin repressor-like, C-terminal domain"/>
    <property type="match status" value="1"/>
</dbReference>
<dbReference type="InterPro" id="IPR001647">
    <property type="entry name" value="HTH_TetR"/>
</dbReference>
<protein>
    <submittedName>
        <fullName evidence="7">TetR family transcriptional regulator</fullName>
    </submittedName>
</protein>
<keyword evidence="8" id="KW-1185">Reference proteome</keyword>
<dbReference type="InterPro" id="IPR023772">
    <property type="entry name" value="DNA-bd_HTH_TetR-type_CS"/>
</dbReference>
<evidence type="ECO:0000313" key="8">
    <source>
        <dbReference type="Proteomes" id="UP000054925"/>
    </source>
</evidence>
<dbReference type="GO" id="GO:0003677">
    <property type="term" value="F:DNA binding"/>
    <property type="evidence" value="ECO:0007669"/>
    <property type="project" value="UniProtKB-UniRule"/>
</dbReference>
<dbReference type="Gene3D" id="1.10.10.60">
    <property type="entry name" value="Homeodomain-like"/>
    <property type="match status" value="1"/>
</dbReference>
<dbReference type="OrthoDB" id="270177at2"/>
<evidence type="ECO:0000313" key="7">
    <source>
        <dbReference type="EMBL" id="SAL13984.1"/>
    </source>
</evidence>
<dbReference type="Proteomes" id="UP000054925">
    <property type="component" value="Unassembled WGS sequence"/>
</dbReference>
<evidence type="ECO:0000256" key="3">
    <source>
        <dbReference type="ARBA" id="ARBA00023125"/>
    </source>
</evidence>
<feature type="DNA-binding region" description="H-T-H motif" evidence="5">
    <location>
        <begin position="41"/>
        <end position="60"/>
    </location>
</feature>
<dbReference type="RefSeq" id="WP_087654427.1">
    <property type="nucleotide sequence ID" value="NZ_FCOL02000001.1"/>
</dbReference>
<accession>A0A158F2C5</accession>